<keyword evidence="1" id="KW-0489">Methyltransferase</keyword>
<accession>A0ABM0M7C3</accession>
<gene>
    <name evidence="8" type="primary">LOC102803963</name>
</gene>
<dbReference type="GeneID" id="102803963"/>
<organism evidence="7 8">
    <name type="scientific">Saccoglossus kowalevskii</name>
    <name type="common">Acorn worm</name>
    <dbReference type="NCBI Taxonomy" id="10224"/>
    <lineage>
        <taxon>Eukaryota</taxon>
        <taxon>Metazoa</taxon>
        <taxon>Hemichordata</taxon>
        <taxon>Enteropneusta</taxon>
        <taxon>Harrimaniidae</taxon>
        <taxon>Saccoglossus</taxon>
    </lineage>
</organism>
<evidence type="ECO:0000313" key="8">
    <source>
        <dbReference type="RefSeq" id="XP_006815914.1"/>
    </source>
</evidence>
<dbReference type="InterPro" id="IPR045318">
    <property type="entry name" value="EZH1/2-like"/>
</dbReference>
<dbReference type="PANTHER" id="PTHR45747">
    <property type="entry name" value="HISTONE-LYSINE N-METHYLTRANSFERASE E(Z)"/>
    <property type="match status" value="1"/>
</dbReference>
<evidence type="ECO:0000313" key="7">
    <source>
        <dbReference type="Proteomes" id="UP000694865"/>
    </source>
</evidence>
<sequence>SPSSRKEHPLPNGWTGSEASLFRVLRTIFANNYCSMSELIQTKTCKEIYQFAAKENCDLPDFLEELNNTPPRKKKRKQRLWSMHCRKIQLKKDNSSNHVYNYQPCDHPGRPCDSECPCIMCQNFCEKFCQCSPECKYISDV</sequence>
<proteinExistence type="predicted"/>
<evidence type="ECO:0000256" key="1">
    <source>
        <dbReference type="ARBA" id="ARBA00022603"/>
    </source>
</evidence>
<keyword evidence="2" id="KW-0808">Transferase</keyword>
<protein>
    <submittedName>
        <fullName evidence="8">Histone-lysine N-methyltransferase EZH2-like</fullName>
    </submittedName>
</protein>
<dbReference type="InterPro" id="IPR026489">
    <property type="entry name" value="CXC_dom"/>
</dbReference>
<keyword evidence="7" id="KW-1185">Reference proteome</keyword>
<reference evidence="8" key="1">
    <citation type="submission" date="2025-08" db="UniProtKB">
        <authorList>
            <consortium name="RefSeq"/>
        </authorList>
    </citation>
    <scope>IDENTIFICATION</scope>
    <source>
        <tissue evidence="8">Testes</tissue>
    </source>
</reference>
<dbReference type="PANTHER" id="PTHR45747:SF4">
    <property type="entry name" value="HISTONE-LYSINE N-METHYLTRANSFERASE E(Z)"/>
    <property type="match status" value="1"/>
</dbReference>
<evidence type="ECO:0000256" key="3">
    <source>
        <dbReference type="ARBA" id="ARBA00022691"/>
    </source>
</evidence>
<dbReference type="Proteomes" id="UP000694865">
    <property type="component" value="Unplaced"/>
</dbReference>
<evidence type="ECO:0000256" key="4">
    <source>
        <dbReference type="ARBA" id="ARBA00023015"/>
    </source>
</evidence>
<name>A0ABM0M7C3_SACKO</name>
<evidence type="ECO:0000256" key="5">
    <source>
        <dbReference type="ARBA" id="ARBA00023163"/>
    </source>
</evidence>
<evidence type="ECO:0000259" key="6">
    <source>
        <dbReference type="PROSITE" id="PS51633"/>
    </source>
</evidence>
<keyword evidence="3" id="KW-0949">S-adenosyl-L-methionine</keyword>
<evidence type="ECO:0000256" key="2">
    <source>
        <dbReference type="ARBA" id="ARBA00022679"/>
    </source>
</evidence>
<dbReference type="RefSeq" id="XP_006815914.1">
    <property type="nucleotide sequence ID" value="XM_006815851.1"/>
</dbReference>
<feature type="domain" description="CXC" evidence="6">
    <location>
        <begin position="85"/>
        <end position="141"/>
    </location>
</feature>
<keyword evidence="5" id="KW-0804">Transcription</keyword>
<dbReference type="PROSITE" id="PS51633">
    <property type="entry name" value="CXC"/>
    <property type="match status" value="1"/>
</dbReference>
<feature type="non-terminal residue" evidence="8">
    <location>
        <position position="1"/>
    </location>
</feature>
<keyword evidence="4" id="KW-0805">Transcription regulation</keyword>